<accession>A0A1C9EGW8</accession>
<dbReference type="GO" id="GO:0003972">
    <property type="term" value="F:RNA ligase (ATP) activity"/>
    <property type="evidence" value="ECO:0007669"/>
    <property type="project" value="InterPro"/>
</dbReference>
<dbReference type="Proteomes" id="UP000203815">
    <property type="component" value="Segment"/>
</dbReference>
<sequence length="197" mass="21806">MRKIPSLFQRHYGPGRKQVFNEVAPGCEWVLDGEGVATRKWDGTCVAIIDGTLWKRFDAKHGKTPPAAFKPAQPEADPITGHWPGWVPVGGGPEDRWHLEGLAHAAYHYGEVPDGTYELVGPKVNGNPENVSDHRLIKHGSVLLAGAPREFDLLPFYFRARVAAGYGIEGIVWHHPDGRMVKIKSSDFGIDRKAARQ</sequence>
<gene>
    <name evidence="1" type="ORF">SEA_GENGAR_78</name>
</gene>
<dbReference type="InterPro" id="IPR041211">
    <property type="entry name" value="RLIG1"/>
</dbReference>
<dbReference type="EMBL" id="KX636165">
    <property type="protein sequence ID" value="AON96733.1"/>
    <property type="molecule type" value="Genomic_DNA"/>
</dbReference>
<dbReference type="Pfam" id="PF17720">
    <property type="entry name" value="RLIG1"/>
    <property type="match status" value="1"/>
</dbReference>
<protein>
    <submittedName>
        <fullName evidence="1">RNA ligase</fullName>
    </submittedName>
</protein>
<evidence type="ECO:0000313" key="2">
    <source>
        <dbReference type="Proteomes" id="UP000203815"/>
    </source>
</evidence>
<keyword evidence="1" id="KW-0436">Ligase</keyword>
<dbReference type="OrthoDB" id="33491at10239"/>
<reference evidence="1 2" key="1">
    <citation type="submission" date="2016-07" db="EMBL/GenBank/DDBJ databases">
        <authorList>
            <person name="Ahrens W.T."/>
            <person name="Alaniz S.M."/>
            <person name="Alfonso A.J."/>
            <person name="Andrade A.E."/>
            <person name="Blake C.D."/>
            <person name="Denney K.A."/>
            <person name="Edwards N.C."/>
            <person name="Flores L.M."/>
            <person name="Frontera C.D."/>
            <person name="Frontera J.K."/>
            <person name="Goins A.N."/>
            <person name="Harris C.E."/>
            <person name="Hinojosa K.L."/>
            <person name="Long R.M."/>
            <person name="Lopez J.C."/>
            <person name="Miller C.B."/>
            <person name="Mojica J.C."/>
            <person name="Morales C.A."/>
            <person name="Pena M.C."/>
            <person name="Quezada B.E."/>
            <person name="Rincon P.M."/>
            <person name="Robertson S."/>
            <person name="Soto A.J."/>
            <person name="Vasquez A.D."/>
            <person name="Villegas D.K."/>
            <person name="Vulgamore J.L."/>
            <person name="Robertson M."/>
            <person name="Hatherill J.R."/>
            <person name="Dovalina S.A."/>
            <person name="Zhang D."/>
            <person name="Delesalle V.A."/>
            <person name="Garlena R.A."/>
            <person name="Russell D.A."/>
            <person name="Pope W.H."/>
            <person name="Jacobs-Sera D."/>
            <person name="Hendrix R.W."/>
            <person name="Hatfull G.F."/>
        </authorList>
    </citation>
    <scope>NUCLEOTIDE SEQUENCE [LARGE SCALE GENOMIC DNA]</scope>
</reference>
<organism evidence="1 2">
    <name type="scientific">Mycobacterium phage Gengar</name>
    <dbReference type="NCBI Taxonomy" id="1891963"/>
    <lineage>
        <taxon>Viruses</taxon>
        <taxon>Duplodnaviria</taxon>
        <taxon>Heunggongvirae</taxon>
        <taxon>Uroviricota</taxon>
        <taxon>Caudoviricetes</taxon>
        <taxon>Weiservirinae</taxon>
        <taxon>Kratiovirus</taxon>
        <taxon>Kratiovirus gengar</taxon>
    </lineage>
</organism>
<proteinExistence type="predicted"/>
<dbReference type="RefSeq" id="YP_009282323.1">
    <property type="nucleotide sequence ID" value="NC_031035.1"/>
</dbReference>
<keyword evidence="2" id="KW-1185">Reference proteome</keyword>
<name>A0A1C9EGW8_9CAUD</name>
<dbReference type="GO" id="GO:0000302">
    <property type="term" value="P:response to reactive oxygen species"/>
    <property type="evidence" value="ECO:0007669"/>
    <property type="project" value="InterPro"/>
</dbReference>
<dbReference type="KEGG" id="vg:29060973"/>
<dbReference type="GeneID" id="29060973"/>
<evidence type="ECO:0000313" key="1">
    <source>
        <dbReference type="EMBL" id="AON96733.1"/>
    </source>
</evidence>